<feature type="domain" description="ATPase AAA-type core" evidence="1">
    <location>
        <begin position="46"/>
        <end position="142"/>
    </location>
</feature>
<dbReference type="InterPro" id="IPR027417">
    <property type="entry name" value="P-loop_NTPase"/>
</dbReference>
<proteinExistence type="predicted"/>
<dbReference type="EMBL" id="FQWA01000060">
    <property type="protein sequence ID" value="SHG21105.1"/>
    <property type="molecule type" value="Genomic_DNA"/>
</dbReference>
<dbReference type="PANTHER" id="PTHR40396:SF1">
    <property type="entry name" value="ATPASE AAA-TYPE CORE DOMAIN-CONTAINING PROTEIN"/>
    <property type="match status" value="1"/>
</dbReference>
<dbReference type="PANTHER" id="PTHR40396">
    <property type="entry name" value="ATPASE-LIKE PROTEIN"/>
    <property type="match status" value="1"/>
</dbReference>
<dbReference type="GO" id="GO:0005524">
    <property type="term" value="F:ATP binding"/>
    <property type="evidence" value="ECO:0007669"/>
    <property type="project" value="InterPro"/>
</dbReference>
<evidence type="ECO:0000313" key="2">
    <source>
        <dbReference type="EMBL" id="SHG21105.1"/>
    </source>
</evidence>
<comment type="caution">
    <text evidence="2">The sequence shown here is derived from an EMBL/GenBank/DDBJ whole genome shotgun (WGS) entry which is preliminary data.</text>
</comment>
<reference evidence="2 3" key="1">
    <citation type="submission" date="2016-11" db="EMBL/GenBank/DDBJ databases">
        <authorList>
            <person name="Varghese N."/>
            <person name="Submissions S."/>
        </authorList>
    </citation>
    <scope>NUCLEOTIDE SEQUENCE [LARGE SCALE GENOMIC DNA]</scope>
    <source>
        <strain evidence="2 3">DSM 22613</strain>
    </source>
</reference>
<evidence type="ECO:0000313" key="3">
    <source>
        <dbReference type="Proteomes" id="UP000184105"/>
    </source>
</evidence>
<name>A0AAX2F7T0_9BACT</name>
<dbReference type="Proteomes" id="UP000184105">
    <property type="component" value="Unassembled WGS sequence"/>
</dbReference>
<dbReference type="InterPro" id="IPR003959">
    <property type="entry name" value="ATPase_AAA_core"/>
</dbReference>
<gene>
    <name evidence="2" type="ORF">SAMN05444364_1606</name>
</gene>
<dbReference type="RefSeq" id="WP_025839954.1">
    <property type="nucleotide sequence ID" value="NZ_BAKP01000078.1"/>
</dbReference>
<protein>
    <recommendedName>
        <fullName evidence="1">ATPase AAA-type core domain-containing protein</fullName>
    </recommendedName>
</protein>
<dbReference type="AlphaFoldDB" id="A0AAX2F7T0"/>
<accession>A0AAX2F7T0</accession>
<organism evidence="2 3">
    <name type="scientific">Prevotella scopos JCM 17725</name>
    <dbReference type="NCBI Taxonomy" id="1236518"/>
    <lineage>
        <taxon>Bacteria</taxon>
        <taxon>Pseudomonadati</taxon>
        <taxon>Bacteroidota</taxon>
        <taxon>Bacteroidia</taxon>
        <taxon>Bacteroidales</taxon>
        <taxon>Prevotellaceae</taxon>
        <taxon>Prevotella</taxon>
    </lineage>
</organism>
<feature type="domain" description="ATPase AAA-type core" evidence="1">
    <location>
        <begin position="233"/>
        <end position="370"/>
    </location>
</feature>
<keyword evidence="3" id="KW-1185">Reference proteome</keyword>
<dbReference type="Pfam" id="PF13304">
    <property type="entry name" value="AAA_21"/>
    <property type="match status" value="2"/>
</dbReference>
<dbReference type="GO" id="GO:0016887">
    <property type="term" value="F:ATP hydrolysis activity"/>
    <property type="evidence" value="ECO:0007669"/>
    <property type="project" value="InterPro"/>
</dbReference>
<dbReference type="SUPFAM" id="SSF52540">
    <property type="entry name" value="P-loop containing nucleoside triphosphate hydrolases"/>
    <property type="match status" value="1"/>
</dbReference>
<dbReference type="Gene3D" id="3.40.50.300">
    <property type="entry name" value="P-loop containing nucleotide triphosphate hydrolases"/>
    <property type="match status" value="1"/>
</dbReference>
<sequence length="430" mass="49777">MIQELKIKNFISFKEEVKFSFEASKDTFAESSQVVKVNENTRLLRFAVVYGYNASGKTNLLKAFKFLKDFWFKKQSDAYDGTNVKPFKLDQSSEKNPSTFDLIFFVEGIKYRYQLELNQSVVLLEKLSYYKSSQPIKLFERTLENGQTAISFGANLKVSKAIKDNITLLCLNNMSFFAAREQLNAKIPLIDDVKEWLRRKFMETITPSTYLTLYAQRKLSNDNDLKKYIIDFLHEADFNISDISSETVENALPKEILDLVLKIKEPSTIGKSKLSDKKIRTDFYHTVERNGESETYPLSLDDKEESNGTVRTFGIETAIHSALKRNAFLAIDEIETSFHPYLLEKILYEFLRSESQSQLLVSTHNDGLLDLVNDLIREDCVWFTEKQKSGITDLYKLNDFRGLKNLISIREAYRNKRFGATMGSSWKKEL</sequence>
<evidence type="ECO:0000259" key="1">
    <source>
        <dbReference type="Pfam" id="PF13304"/>
    </source>
</evidence>